<dbReference type="EMBL" id="GBXM01048495">
    <property type="protein sequence ID" value="JAH60082.1"/>
    <property type="molecule type" value="Transcribed_RNA"/>
</dbReference>
<name>A0A0E9U2V6_ANGAN</name>
<sequence length="35" mass="3882">MPYKIFDVSTEKGGSGWIYFKGNTSFVKARPTIGV</sequence>
<organism evidence="1">
    <name type="scientific">Anguilla anguilla</name>
    <name type="common">European freshwater eel</name>
    <name type="synonym">Muraena anguilla</name>
    <dbReference type="NCBI Taxonomy" id="7936"/>
    <lineage>
        <taxon>Eukaryota</taxon>
        <taxon>Metazoa</taxon>
        <taxon>Chordata</taxon>
        <taxon>Craniata</taxon>
        <taxon>Vertebrata</taxon>
        <taxon>Euteleostomi</taxon>
        <taxon>Actinopterygii</taxon>
        <taxon>Neopterygii</taxon>
        <taxon>Teleostei</taxon>
        <taxon>Anguilliformes</taxon>
        <taxon>Anguillidae</taxon>
        <taxon>Anguilla</taxon>
    </lineage>
</organism>
<dbReference type="AlphaFoldDB" id="A0A0E9U2V6"/>
<reference evidence="1" key="1">
    <citation type="submission" date="2014-11" db="EMBL/GenBank/DDBJ databases">
        <authorList>
            <person name="Amaro Gonzalez C."/>
        </authorList>
    </citation>
    <scope>NUCLEOTIDE SEQUENCE</scope>
</reference>
<evidence type="ECO:0000313" key="1">
    <source>
        <dbReference type="EMBL" id="JAH60082.1"/>
    </source>
</evidence>
<protein>
    <submittedName>
        <fullName evidence="1">Uncharacterized protein</fullName>
    </submittedName>
</protein>
<proteinExistence type="predicted"/>
<reference evidence="1" key="2">
    <citation type="journal article" date="2015" name="Fish Shellfish Immunol.">
        <title>Early steps in the European eel (Anguilla anguilla)-Vibrio vulnificus interaction in the gills: Role of the RtxA13 toxin.</title>
        <authorList>
            <person name="Callol A."/>
            <person name="Pajuelo D."/>
            <person name="Ebbesson L."/>
            <person name="Teles M."/>
            <person name="MacKenzie S."/>
            <person name="Amaro C."/>
        </authorList>
    </citation>
    <scope>NUCLEOTIDE SEQUENCE</scope>
</reference>
<accession>A0A0E9U2V6</accession>